<keyword evidence="3" id="KW-0240">DNA-directed RNA polymerase</keyword>
<comment type="similarity">
    <text evidence="6">Belongs to the archaeal Rpo3/eukaryotic RPB3 RNA polymerase subunit family.</text>
</comment>
<dbReference type="Pfam" id="PF01000">
    <property type="entry name" value="RNA_pol_A_bac"/>
    <property type="match status" value="1"/>
</dbReference>
<dbReference type="GO" id="GO:0055029">
    <property type="term" value="C:nuclear DNA-directed RNA polymerase complex"/>
    <property type="evidence" value="ECO:0007669"/>
    <property type="project" value="UniProtKB-ARBA"/>
</dbReference>
<dbReference type="InterPro" id="IPR050518">
    <property type="entry name" value="Rpo3/RPB3_RNA_Pol_subunit"/>
</dbReference>
<name>A0A8E2AUE1_9APHY</name>
<evidence type="ECO:0000259" key="7">
    <source>
        <dbReference type="SMART" id="SM00662"/>
    </source>
</evidence>
<dbReference type="Gene3D" id="2.170.120.12">
    <property type="entry name" value="DNA-directed RNA polymerase, insert domain"/>
    <property type="match status" value="1"/>
</dbReference>
<sequence>MASSSSQLPSSVFDPRRHVGINHERVTNVSSTDYPGHYPDEDHSWNFVKFKQKLAVSVKRLSQRSVEFDLVGVDASIANALRRIMIAEVPTMAIEHVYIWNNTSVIHDEILAQRLGLVPLGVDPRTFEFRTPSDAPTDRNTLVFRLNVACERVKSAPRGSASAFTHEHVKSGDLEWVPQGEQAAVFADKPPAPTNKEIVLAKLRPGQEVEMELHAIKGVGKEHAKWSPVATASYRLHPLIVLNPAKPVPPHLAHKFAKCFSPGVVRVDPSGKVSIDERHLRKESMSREVLRHPEFEGCVELKRIRDWFIYFGNFFSRVLMSVCAVNVESEGPYAPEEMFLESIKVMRAKIALVREAAEALLAAPDSEGGVVVSADGDVEMENT</sequence>
<proteinExistence type="inferred from homology"/>
<evidence type="ECO:0000313" key="9">
    <source>
        <dbReference type="Proteomes" id="UP000250043"/>
    </source>
</evidence>
<evidence type="ECO:0000256" key="2">
    <source>
        <dbReference type="ARBA" id="ARBA00022083"/>
    </source>
</evidence>
<feature type="domain" description="DNA-directed RNA polymerase RpoA/D/Rpb3-type" evidence="7">
    <location>
        <begin position="65"/>
        <end position="356"/>
    </location>
</feature>
<dbReference type="InterPro" id="IPR011262">
    <property type="entry name" value="DNA-dir_RNA_pol_insert"/>
</dbReference>
<dbReference type="FunFam" id="2.170.120.12:FF:000003">
    <property type="entry name" value="Dna-directed rna polymerases i and iii subunit"/>
    <property type="match status" value="1"/>
</dbReference>
<dbReference type="InterPro" id="IPR001514">
    <property type="entry name" value="DNA-dir_RNA_pol_30-40kDasu_CS"/>
</dbReference>
<dbReference type="SUPFAM" id="SSF56553">
    <property type="entry name" value="Insert subdomain of RNA polymerase alpha subunit"/>
    <property type="match status" value="1"/>
</dbReference>
<keyword evidence="5" id="KW-0539">Nucleus</keyword>
<protein>
    <recommendedName>
        <fullName evidence="2">DNA-directed RNA polymerases I and III subunit RPAC1</fullName>
    </recommendedName>
</protein>
<dbReference type="OrthoDB" id="270173at2759"/>
<organism evidence="8 9">
    <name type="scientific">Obba rivulosa</name>
    <dbReference type="NCBI Taxonomy" id="1052685"/>
    <lineage>
        <taxon>Eukaryota</taxon>
        <taxon>Fungi</taxon>
        <taxon>Dikarya</taxon>
        <taxon>Basidiomycota</taxon>
        <taxon>Agaricomycotina</taxon>
        <taxon>Agaricomycetes</taxon>
        <taxon>Polyporales</taxon>
        <taxon>Gelatoporiaceae</taxon>
        <taxon>Obba</taxon>
    </lineage>
</organism>
<evidence type="ECO:0000256" key="4">
    <source>
        <dbReference type="ARBA" id="ARBA00023163"/>
    </source>
</evidence>
<dbReference type="InterPro" id="IPR036643">
    <property type="entry name" value="RNApol_insert_sf"/>
</dbReference>
<keyword evidence="4" id="KW-0804">Transcription</keyword>
<dbReference type="HAMAP" id="MF_00320">
    <property type="entry name" value="RNApol_arch_Rpo3"/>
    <property type="match status" value="1"/>
</dbReference>
<dbReference type="InterPro" id="IPR011263">
    <property type="entry name" value="DNA-dir_RNA_pol_RpoA/D/Rpb3"/>
</dbReference>
<evidence type="ECO:0000313" key="8">
    <source>
        <dbReference type="EMBL" id="OCH88520.1"/>
    </source>
</evidence>
<dbReference type="Gene3D" id="3.30.1360.10">
    <property type="entry name" value="RNA polymerase, RBP11-like subunit"/>
    <property type="match status" value="1"/>
</dbReference>
<evidence type="ECO:0000256" key="6">
    <source>
        <dbReference type="ARBA" id="ARBA00025804"/>
    </source>
</evidence>
<dbReference type="GO" id="GO:0005736">
    <property type="term" value="C:RNA polymerase I complex"/>
    <property type="evidence" value="ECO:0007669"/>
    <property type="project" value="TreeGrafter"/>
</dbReference>
<gene>
    <name evidence="8" type="ORF">OBBRIDRAFT_827069</name>
</gene>
<dbReference type="AlphaFoldDB" id="A0A8E2AUE1"/>
<dbReference type="PANTHER" id="PTHR11800">
    <property type="entry name" value="DNA-DIRECTED RNA POLYMERASE"/>
    <property type="match status" value="1"/>
</dbReference>
<dbReference type="CDD" id="cd07032">
    <property type="entry name" value="RNAP_I_II_AC40"/>
    <property type="match status" value="1"/>
</dbReference>
<dbReference type="EMBL" id="KV722450">
    <property type="protein sequence ID" value="OCH88520.1"/>
    <property type="molecule type" value="Genomic_DNA"/>
</dbReference>
<evidence type="ECO:0000256" key="1">
    <source>
        <dbReference type="ARBA" id="ARBA00004123"/>
    </source>
</evidence>
<evidence type="ECO:0000256" key="5">
    <source>
        <dbReference type="ARBA" id="ARBA00023242"/>
    </source>
</evidence>
<dbReference type="GO" id="GO:0046983">
    <property type="term" value="F:protein dimerization activity"/>
    <property type="evidence" value="ECO:0007669"/>
    <property type="project" value="InterPro"/>
</dbReference>
<dbReference type="Proteomes" id="UP000250043">
    <property type="component" value="Unassembled WGS sequence"/>
</dbReference>
<keyword evidence="9" id="KW-1185">Reference proteome</keyword>
<dbReference type="SMART" id="SM00662">
    <property type="entry name" value="RPOLD"/>
    <property type="match status" value="1"/>
</dbReference>
<dbReference type="InterPro" id="IPR022842">
    <property type="entry name" value="RNAP_Rpo3/Rpb3/RPAC1"/>
</dbReference>
<dbReference type="GO" id="GO:0003677">
    <property type="term" value="F:DNA binding"/>
    <property type="evidence" value="ECO:0007669"/>
    <property type="project" value="InterPro"/>
</dbReference>
<dbReference type="SUPFAM" id="SSF55257">
    <property type="entry name" value="RBP11-like subunits of RNA polymerase"/>
    <property type="match status" value="1"/>
</dbReference>
<comment type="subcellular location">
    <subcellularLocation>
        <location evidence="1">Nucleus</location>
    </subcellularLocation>
</comment>
<dbReference type="PANTHER" id="PTHR11800:SF13">
    <property type="entry name" value="DNA-DIRECTED RNA POLYMERASES I AND III SUBUNIT RPAC1"/>
    <property type="match status" value="1"/>
</dbReference>
<evidence type="ECO:0000256" key="3">
    <source>
        <dbReference type="ARBA" id="ARBA00022478"/>
    </source>
</evidence>
<dbReference type="GO" id="GO:0003899">
    <property type="term" value="F:DNA-directed RNA polymerase activity"/>
    <property type="evidence" value="ECO:0007669"/>
    <property type="project" value="InterPro"/>
</dbReference>
<dbReference type="InterPro" id="IPR036603">
    <property type="entry name" value="RBP11-like"/>
</dbReference>
<dbReference type="InterPro" id="IPR033901">
    <property type="entry name" value="RNAPI/III_AC40"/>
</dbReference>
<dbReference type="Pfam" id="PF01193">
    <property type="entry name" value="RNA_pol_L"/>
    <property type="match status" value="1"/>
</dbReference>
<dbReference type="PROSITE" id="PS00446">
    <property type="entry name" value="RNA_POL_D_30KD"/>
    <property type="match status" value="1"/>
</dbReference>
<dbReference type="GO" id="GO:0005666">
    <property type="term" value="C:RNA polymerase III complex"/>
    <property type="evidence" value="ECO:0007669"/>
    <property type="project" value="TreeGrafter"/>
</dbReference>
<accession>A0A8E2AUE1</accession>
<dbReference type="GO" id="GO:0006351">
    <property type="term" value="P:DNA-templated transcription"/>
    <property type="evidence" value="ECO:0007669"/>
    <property type="project" value="InterPro"/>
</dbReference>
<reference evidence="8 9" key="1">
    <citation type="submission" date="2016-07" db="EMBL/GenBank/DDBJ databases">
        <title>Draft genome of the white-rot fungus Obba rivulosa 3A-2.</title>
        <authorList>
            <consortium name="DOE Joint Genome Institute"/>
            <person name="Miettinen O."/>
            <person name="Riley R."/>
            <person name="Acob R."/>
            <person name="Barry K."/>
            <person name="Cullen D."/>
            <person name="De Vries R."/>
            <person name="Hainaut M."/>
            <person name="Hatakka A."/>
            <person name="Henrissat B."/>
            <person name="Hilden K."/>
            <person name="Kuo R."/>
            <person name="Labutti K."/>
            <person name="Lipzen A."/>
            <person name="Makela M.R."/>
            <person name="Sandor L."/>
            <person name="Spatafora J.W."/>
            <person name="Grigoriev I.V."/>
            <person name="Hibbett D.S."/>
        </authorList>
    </citation>
    <scope>NUCLEOTIDE SEQUENCE [LARGE SCALE GENOMIC DNA]</scope>
    <source>
        <strain evidence="8 9">3A-2</strain>
    </source>
</reference>